<evidence type="ECO:0000256" key="2">
    <source>
        <dbReference type="SAM" id="Phobius"/>
    </source>
</evidence>
<evidence type="ECO:0000313" key="3">
    <source>
        <dbReference type="EMBL" id="KAK3339054.1"/>
    </source>
</evidence>
<keyword evidence="4" id="KW-1185">Reference proteome</keyword>
<dbReference type="AlphaFoldDB" id="A0AAE0J8N1"/>
<organism evidence="3 4">
    <name type="scientific">Neurospora tetraspora</name>
    <dbReference type="NCBI Taxonomy" id="94610"/>
    <lineage>
        <taxon>Eukaryota</taxon>
        <taxon>Fungi</taxon>
        <taxon>Dikarya</taxon>
        <taxon>Ascomycota</taxon>
        <taxon>Pezizomycotina</taxon>
        <taxon>Sordariomycetes</taxon>
        <taxon>Sordariomycetidae</taxon>
        <taxon>Sordariales</taxon>
        <taxon>Sordariaceae</taxon>
        <taxon>Neurospora</taxon>
    </lineage>
</organism>
<reference evidence="3" key="1">
    <citation type="journal article" date="2023" name="Mol. Phylogenet. Evol.">
        <title>Genome-scale phylogeny and comparative genomics of the fungal order Sordariales.</title>
        <authorList>
            <person name="Hensen N."/>
            <person name="Bonometti L."/>
            <person name="Westerberg I."/>
            <person name="Brannstrom I.O."/>
            <person name="Guillou S."/>
            <person name="Cros-Aarteil S."/>
            <person name="Calhoun S."/>
            <person name="Haridas S."/>
            <person name="Kuo A."/>
            <person name="Mondo S."/>
            <person name="Pangilinan J."/>
            <person name="Riley R."/>
            <person name="LaButti K."/>
            <person name="Andreopoulos B."/>
            <person name="Lipzen A."/>
            <person name="Chen C."/>
            <person name="Yan M."/>
            <person name="Daum C."/>
            <person name="Ng V."/>
            <person name="Clum A."/>
            <person name="Steindorff A."/>
            <person name="Ohm R.A."/>
            <person name="Martin F."/>
            <person name="Silar P."/>
            <person name="Natvig D.O."/>
            <person name="Lalanne C."/>
            <person name="Gautier V."/>
            <person name="Ament-Velasquez S.L."/>
            <person name="Kruys A."/>
            <person name="Hutchinson M.I."/>
            <person name="Powell A.J."/>
            <person name="Barry K."/>
            <person name="Miller A.N."/>
            <person name="Grigoriev I.V."/>
            <person name="Debuchy R."/>
            <person name="Gladieux P."/>
            <person name="Hiltunen Thoren M."/>
            <person name="Johannesson H."/>
        </authorList>
    </citation>
    <scope>NUCLEOTIDE SEQUENCE</scope>
    <source>
        <strain evidence="3">CBS 560.94</strain>
    </source>
</reference>
<feature type="transmembrane region" description="Helical" evidence="2">
    <location>
        <begin position="12"/>
        <end position="34"/>
    </location>
</feature>
<keyword evidence="1" id="KW-0175">Coiled coil</keyword>
<evidence type="ECO:0000313" key="4">
    <source>
        <dbReference type="Proteomes" id="UP001278500"/>
    </source>
</evidence>
<dbReference type="RefSeq" id="XP_062678414.1">
    <property type="nucleotide sequence ID" value="XM_062822980.1"/>
</dbReference>
<keyword evidence="2" id="KW-0812">Transmembrane</keyword>
<protein>
    <submittedName>
        <fullName evidence="3">Uncharacterized protein</fullName>
    </submittedName>
</protein>
<feature type="coiled-coil region" evidence="1">
    <location>
        <begin position="146"/>
        <end position="173"/>
    </location>
</feature>
<keyword evidence="2" id="KW-0472">Membrane</keyword>
<proteinExistence type="predicted"/>
<name>A0AAE0J8N1_9PEZI</name>
<gene>
    <name evidence="3" type="ORF">B0H65DRAFT_288758</name>
</gene>
<evidence type="ECO:0000256" key="1">
    <source>
        <dbReference type="SAM" id="Coils"/>
    </source>
</evidence>
<dbReference type="GeneID" id="87860134"/>
<sequence>MSDDKGDSPLSTLSNVVGLLTFTLGLLTLVVTFLSITHSADREIEDIQEKLQARECHISQIEDHFNKLENEAHSDWEGSKIRSNFLMTLNKIKDYHLKATVELEKNSKKHHWWWYNRPDVMGAVAAIETQFQHLNTIQLTFLLITTRSQEDNINEIEATLNKVKQALRKLSDSD</sequence>
<dbReference type="Proteomes" id="UP001278500">
    <property type="component" value="Unassembled WGS sequence"/>
</dbReference>
<accession>A0AAE0J8N1</accession>
<reference evidence="3" key="2">
    <citation type="submission" date="2023-06" db="EMBL/GenBank/DDBJ databases">
        <authorList>
            <consortium name="Lawrence Berkeley National Laboratory"/>
            <person name="Haridas S."/>
            <person name="Hensen N."/>
            <person name="Bonometti L."/>
            <person name="Westerberg I."/>
            <person name="Brannstrom I.O."/>
            <person name="Guillou S."/>
            <person name="Cros-Aarteil S."/>
            <person name="Calhoun S."/>
            <person name="Kuo A."/>
            <person name="Mondo S."/>
            <person name="Pangilinan J."/>
            <person name="Riley R."/>
            <person name="Labutti K."/>
            <person name="Andreopoulos B."/>
            <person name="Lipzen A."/>
            <person name="Chen C."/>
            <person name="Yanf M."/>
            <person name="Daum C."/>
            <person name="Ng V."/>
            <person name="Clum A."/>
            <person name="Steindorff A."/>
            <person name="Ohm R."/>
            <person name="Martin F."/>
            <person name="Silar P."/>
            <person name="Natvig D."/>
            <person name="Lalanne C."/>
            <person name="Gautier V."/>
            <person name="Ament-Velasquez S.L."/>
            <person name="Kruys A."/>
            <person name="Hutchinson M.I."/>
            <person name="Powell A.J."/>
            <person name="Barry K."/>
            <person name="Miller A.N."/>
            <person name="Grigoriev I.V."/>
            <person name="Debuchy R."/>
            <person name="Gladieux P."/>
            <person name="Thoren M.H."/>
            <person name="Johannesson H."/>
        </authorList>
    </citation>
    <scope>NUCLEOTIDE SEQUENCE</scope>
    <source>
        <strain evidence="3">CBS 560.94</strain>
    </source>
</reference>
<dbReference type="EMBL" id="JAUEPP010000007">
    <property type="protein sequence ID" value="KAK3339054.1"/>
    <property type="molecule type" value="Genomic_DNA"/>
</dbReference>
<keyword evidence="2" id="KW-1133">Transmembrane helix</keyword>
<comment type="caution">
    <text evidence="3">The sequence shown here is derived from an EMBL/GenBank/DDBJ whole genome shotgun (WGS) entry which is preliminary data.</text>
</comment>